<keyword evidence="3" id="KW-0964">Secreted</keyword>
<dbReference type="InterPro" id="IPR036412">
    <property type="entry name" value="HAD-like_sf"/>
</dbReference>
<dbReference type="InterPro" id="IPR040321">
    <property type="entry name" value="SCD2-like"/>
</dbReference>
<dbReference type="EMBL" id="JADGMS010000003">
    <property type="protein sequence ID" value="KAF9686121.1"/>
    <property type="molecule type" value="Genomic_DNA"/>
</dbReference>
<name>A0A835N4I4_9ROSI</name>
<keyword evidence="7" id="KW-0378">Hydrolase</keyword>
<feature type="compositionally biased region" description="Polar residues" evidence="12">
    <location>
        <begin position="1"/>
        <end position="17"/>
    </location>
</feature>
<dbReference type="Proteomes" id="UP000657918">
    <property type="component" value="Unassembled WGS sequence"/>
</dbReference>
<dbReference type="InterPro" id="IPR036420">
    <property type="entry name" value="BRCT_dom_sf"/>
</dbReference>
<dbReference type="OrthoDB" id="10249888at2759"/>
<evidence type="ECO:0000256" key="10">
    <source>
        <dbReference type="ARBA" id="ARBA00037399"/>
    </source>
</evidence>
<dbReference type="Pfam" id="PF00450">
    <property type="entry name" value="Peptidase_S10"/>
    <property type="match status" value="1"/>
</dbReference>
<evidence type="ECO:0000256" key="5">
    <source>
        <dbReference type="ARBA" id="ARBA00022670"/>
    </source>
</evidence>
<dbReference type="PROSITE" id="PS00131">
    <property type="entry name" value="CARBOXYPEPT_SER_SER"/>
    <property type="match status" value="1"/>
</dbReference>
<dbReference type="InterPro" id="IPR023214">
    <property type="entry name" value="HAD_sf"/>
</dbReference>
<feature type="region of interest" description="Disordered" evidence="12">
    <location>
        <begin position="353"/>
        <end position="400"/>
    </location>
</feature>
<dbReference type="GO" id="GO:0006508">
    <property type="term" value="P:proteolysis"/>
    <property type="evidence" value="ECO:0007669"/>
    <property type="project" value="UniProtKB-KW"/>
</dbReference>
<comment type="function">
    <text evidence="10">Probable carboxypeptidase.</text>
</comment>
<feature type="region of interest" description="Disordered" evidence="12">
    <location>
        <begin position="809"/>
        <end position="846"/>
    </location>
</feature>
<evidence type="ECO:0000256" key="6">
    <source>
        <dbReference type="ARBA" id="ARBA00022729"/>
    </source>
</evidence>
<dbReference type="GO" id="GO:0005576">
    <property type="term" value="C:extracellular region"/>
    <property type="evidence" value="ECO:0007669"/>
    <property type="project" value="UniProtKB-SubCell"/>
</dbReference>
<gene>
    <name evidence="14" type="ORF">SADUNF_Sadunf03G0125200</name>
</gene>
<evidence type="ECO:0000256" key="8">
    <source>
        <dbReference type="ARBA" id="ARBA00023157"/>
    </source>
</evidence>
<feature type="domain" description="FCP1 homology" evidence="13">
    <location>
        <begin position="440"/>
        <end position="615"/>
    </location>
</feature>
<dbReference type="PANTHER" id="PTHR31762:SF11">
    <property type="entry name" value="MYOSIN"/>
    <property type="match status" value="1"/>
</dbReference>
<dbReference type="PANTHER" id="PTHR31762">
    <property type="entry name" value="FAS-BINDING FACTOR-LIKE PROTEIN"/>
    <property type="match status" value="1"/>
</dbReference>
<evidence type="ECO:0000313" key="15">
    <source>
        <dbReference type="Proteomes" id="UP000657918"/>
    </source>
</evidence>
<dbReference type="SUPFAM" id="SSF56784">
    <property type="entry name" value="HAD-like"/>
    <property type="match status" value="1"/>
</dbReference>
<keyword evidence="11" id="KW-0175">Coiled coil</keyword>
<comment type="subcellular location">
    <subcellularLocation>
        <location evidence="1">Secreted</location>
    </subcellularLocation>
</comment>
<dbReference type="InterPro" id="IPR004274">
    <property type="entry name" value="FCP1_dom"/>
</dbReference>
<dbReference type="FunFam" id="3.40.50.11320:FF:000004">
    <property type="entry name" value="Carboxypeptidase"/>
    <property type="match status" value="1"/>
</dbReference>
<dbReference type="InterPro" id="IPR018202">
    <property type="entry name" value="Ser_caboxypep_ser_AS"/>
</dbReference>
<reference evidence="14 15" key="1">
    <citation type="submission" date="2020-10" db="EMBL/GenBank/DDBJ databases">
        <title>Plant Genome Project.</title>
        <authorList>
            <person name="Zhang R.-G."/>
        </authorList>
    </citation>
    <scope>NUCLEOTIDE SEQUENCE [LARGE SCALE GENOMIC DNA]</scope>
    <source>
        <strain evidence="14">FAFU-HL-1</strain>
        <tissue evidence="14">Leaf</tissue>
    </source>
</reference>
<comment type="caution">
    <text evidence="14">The sequence shown here is derived from an EMBL/GenBank/DDBJ whole genome shotgun (WGS) entry which is preliminary data.</text>
</comment>
<dbReference type="Gene3D" id="3.40.50.1000">
    <property type="entry name" value="HAD superfamily/HAD-like"/>
    <property type="match status" value="1"/>
</dbReference>
<dbReference type="Gene3D" id="3.40.50.11320">
    <property type="match status" value="1"/>
</dbReference>
<proteinExistence type="inferred from homology"/>
<dbReference type="SUPFAM" id="SSF53474">
    <property type="entry name" value="alpha/beta-Hydrolases"/>
    <property type="match status" value="1"/>
</dbReference>
<dbReference type="InterPro" id="IPR033124">
    <property type="entry name" value="Ser_caboxypep_his_AS"/>
</dbReference>
<dbReference type="Gene3D" id="3.40.50.10190">
    <property type="entry name" value="BRCT domain"/>
    <property type="match status" value="1"/>
</dbReference>
<feature type="compositionally biased region" description="Low complexity" evidence="12">
    <location>
        <begin position="390"/>
        <end position="400"/>
    </location>
</feature>
<dbReference type="GO" id="GO:0004185">
    <property type="term" value="F:serine-type carboxypeptidase activity"/>
    <property type="evidence" value="ECO:0007669"/>
    <property type="project" value="InterPro"/>
</dbReference>
<dbReference type="FunFam" id="3.40.50.1820:FF:000453">
    <property type="entry name" value="Carboxypeptidase"/>
    <property type="match status" value="1"/>
</dbReference>
<dbReference type="InterPro" id="IPR029058">
    <property type="entry name" value="AB_hydrolase_fold"/>
</dbReference>
<evidence type="ECO:0000313" key="14">
    <source>
        <dbReference type="EMBL" id="KAF9686121.1"/>
    </source>
</evidence>
<dbReference type="CDD" id="cd17729">
    <property type="entry name" value="BRCT_CTDP1"/>
    <property type="match status" value="1"/>
</dbReference>
<feature type="compositionally biased region" description="Polar residues" evidence="12">
    <location>
        <begin position="353"/>
        <end position="370"/>
    </location>
</feature>
<dbReference type="Pfam" id="PF03031">
    <property type="entry name" value="NIF"/>
    <property type="match status" value="1"/>
</dbReference>
<evidence type="ECO:0000256" key="12">
    <source>
        <dbReference type="SAM" id="MobiDB-lite"/>
    </source>
</evidence>
<dbReference type="Gene3D" id="3.40.50.1820">
    <property type="entry name" value="alpha/beta hydrolase"/>
    <property type="match status" value="1"/>
</dbReference>
<evidence type="ECO:0000256" key="1">
    <source>
        <dbReference type="ARBA" id="ARBA00004613"/>
    </source>
</evidence>
<feature type="compositionally biased region" description="Acidic residues" evidence="12">
    <location>
        <begin position="816"/>
        <end position="825"/>
    </location>
</feature>
<dbReference type="SMART" id="SM00577">
    <property type="entry name" value="CPDc"/>
    <property type="match status" value="1"/>
</dbReference>
<evidence type="ECO:0000256" key="7">
    <source>
        <dbReference type="ARBA" id="ARBA00022801"/>
    </source>
</evidence>
<feature type="region of interest" description="Disordered" evidence="12">
    <location>
        <begin position="118"/>
        <end position="148"/>
    </location>
</feature>
<dbReference type="CDD" id="cd07521">
    <property type="entry name" value="HAD_FCP1-like"/>
    <property type="match status" value="1"/>
</dbReference>
<protein>
    <recommendedName>
        <fullName evidence="13">FCP1 homology domain-containing protein</fullName>
    </recommendedName>
</protein>
<keyword evidence="9" id="KW-0325">Glycoprotein</keyword>
<keyword evidence="8" id="KW-1015">Disulfide bond</keyword>
<keyword evidence="15" id="KW-1185">Reference proteome</keyword>
<sequence>MPTRNSAPVSSGTSITVKASAKSRDPRLRYVNTDTSALDQNQRTLLMVNNPPRAEPSGAIAGSRKQKIEEDVLDGMSMKRQRNSFDNFGVRDARSMAGTGGWLEDTDMAEPQTVNKNQRAENAEPGQRTNNGVVCPSTGSGTGMSNGSYSGNVQVPVMGISTIAGSEQVPVTSTTTASLPDLLKDITVNPTMLINILKMGQQQRLALDGQQKLADPAKSTSHPPSSNSVLGAIPAVNAVSSQPSGILPRPAGMTQVPSQIATTDESGKIRMKPRDPRRVLHNNALQRAGSLGPEQFKTTTTLTSNNQGPKDNQNMQKQEGLAELKPVVPPDISSPFTKSLKNIADIVSVSHTSTTPPFVSQNVASQPVQTKSDRVDGKTGISNSDQKMGPASSPEVVAASSLSQNTWEDVEHLFEGYDDQQKAAIQRERARRIEEQKKMFAARKLCLFVEVDPVHDEILRKKEEQDREKPYRHLFRFPHMGMWTKLRPGIWNFLEKASKLYELHLYTMGNKLYATEMAKVLDPKGVLFSGRVVSKGDDGDLLDGDERVPKSKDLEGVLGMESGVVIIDDSLRVWPHNKLNLIVFGLPGPSLLEIDHDERPEDGTLACSLAVIERIHQNFFTHHSLDEADVRNILASEQRKILGGCRIVFSRVFPVGEVNPHLHPLWQTAEQFGAVCTNQIDEQVTHVVANSLGTDKLRQSLQHQQTISTNSDHCISPQRSRQPASLKELSFYFASLQFQLLYLFMDRQRTESPLYTRQWTTDSGASPTAAMVPNARHGHHARSSSASGFSTIKRNQNVAAKAAAQRLAQVMASQTADDDDEDGNGGDDLGFRYSAPPPLSLSRNANTSSNNVIATSKASVITASSRISRSPSPAIDRNFEETLVGPSTSAGRPAMPLRTAAAAAPLPVLSSKGSLRTAVSLPPIDPPRNGHRDSKRFLSEVVTLNSKDTGDQHEVSALCDELDMLQEENGNILEKLRLEEERCREADARVKELEKQVAALGEGVSLEAKLLRRKEAALRQREAALKDAKQNNMVGKEIAYIRSEIENAKDEAAVVVRQLQGAESEVKALRSMTQRMILTQKEMEEVVLKRCWLARYWGLAAKYGICADVAVSKHEYWSSLAPLPFEVVVSAGQKAKEECKEDSEERSTLANDLSDLTGEGNIESMLSVEMGLKELVSLKVEGAIVLALAQQRRANALRLSISDVKSPGDPKYMEAFELSPEESEDVLFKEAWLTYFWRRAKAHGIEVEIAKERLQFWISRSAHSPSSHDAVDGVESSFSQLDRIAQLPGQPPVWFQQYSGYVTVDEKKEKALFYYFAEAELDCASKPLVLWLNGGPGCSSLGVGAFSENGPFRPSGEVLVKNQYSWNREANMLYLETPIGVGFSYSTNASSYEGVNDKVTARDNLVFLQKWLVNFPQYRNRSLFITGESYAGHYVPQLAELLLQFNRKEKLFNLKGIAMGNPVLEYSTDFNSRAEFFWSHGLISDTTYKMFTTVCNYSRYVSEYYRGSVSPLCSRVMSQVTRETSRFVDKYDVTLDVCISSALSQSKVLSPQQQLGDNIDVCVEDETVNYLNRPDVQKALHARLVGVHRWAVCSNILDYELLDLEVPTISIVGRLVKAGIPVLVYSGDQDSVIPLTGSRTLVHRLAEELGLKTTVPYRVWFEGQQVGGWTQVYGNILSFATIRGASHEAPFSQPERSLVLFKAFLGGQPLPEAF</sequence>
<evidence type="ECO:0000256" key="2">
    <source>
        <dbReference type="ARBA" id="ARBA00009431"/>
    </source>
</evidence>
<dbReference type="Gene3D" id="6.10.250.940">
    <property type="match status" value="1"/>
</dbReference>
<dbReference type="PROSITE" id="PS50969">
    <property type="entry name" value="FCP1"/>
    <property type="match status" value="1"/>
</dbReference>
<dbReference type="FunFam" id="3.40.50.1000:FF:000098">
    <property type="entry name" value="RNA polymerase II C-terminal domain phosphatase-like 3"/>
    <property type="match status" value="1"/>
</dbReference>
<evidence type="ECO:0000256" key="9">
    <source>
        <dbReference type="ARBA" id="ARBA00023180"/>
    </source>
</evidence>
<dbReference type="InterPro" id="IPR001563">
    <property type="entry name" value="Peptidase_S10"/>
</dbReference>
<dbReference type="SUPFAM" id="SSF52113">
    <property type="entry name" value="BRCT domain"/>
    <property type="match status" value="1"/>
</dbReference>
<feature type="coiled-coil region" evidence="11">
    <location>
        <begin position="962"/>
        <end position="1065"/>
    </location>
</feature>
<dbReference type="PROSITE" id="PS00560">
    <property type="entry name" value="CARBOXYPEPT_SER_HIS"/>
    <property type="match status" value="1"/>
</dbReference>
<keyword evidence="6" id="KW-0732">Signal</keyword>
<organism evidence="14 15">
    <name type="scientific">Salix dunnii</name>
    <dbReference type="NCBI Taxonomy" id="1413687"/>
    <lineage>
        <taxon>Eukaryota</taxon>
        <taxon>Viridiplantae</taxon>
        <taxon>Streptophyta</taxon>
        <taxon>Embryophyta</taxon>
        <taxon>Tracheophyta</taxon>
        <taxon>Spermatophyta</taxon>
        <taxon>Magnoliopsida</taxon>
        <taxon>eudicotyledons</taxon>
        <taxon>Gunneridae</taxon>
        <taxon>Pentapetalae</taxon>
        <taxon>rosids</taxon>
        <taxon>fabids</taxon>
        <taxon>Malpighiales</taxon>
        <taxon>Salicaceae</taxon>
        <taxon>Saliceae</taxon>
        <taxon>Salix</taxon>
    </lineage>
</organism>
<keyword evidence="4" id="KW-0121">Carboxypeptidase</keyword>
<feature type="compositionally biased region" description="Low complexity" evidence="12">
    <location>
        <begin position="137"/>
        <end position="148"/>
    </location>
</feature>
<feature type="region of interest" description="Disordered" evidence="12">
    <location>
        <begin position="1"/>
        <end position="29"/>
    </location>
</feature>
<dbReference type="PRINTS" id="PR00724">
    <property type="entry name" value="CRBOXYPTASEC"/>
</dbReference>
<evidence type="ECO:0000256" key="3">
    <source>
        <dbReference type="ARBA" id="ARBA00022525"/>
    </source>
</evidence>
<dbReference type="GO" id="GO:0000911">
    <property type="term" value="P:cytokinesis by cell plate formation"/>
    <property type="evidence" value="ECO:0007669"/>
    <property type="project" value="InterPro"/>
</dbReference>
<evidence type="ECO:0000259" key="13">
    <source>
        <dbReference type="PROSITE" id="PS50969"/>
    </source>
</evidence>
<keyword evidence="5" id="KW-0645">Protease</keyword>
<evidence type="ECO:0000256" key="11">
    <source>
        <dbReference type="SAM" id="Coils"/>
    </source>
</evidence>
<evidence type="ECO:0000256" key="4">
    <source>
        <dbReference type="ARBA" id="ARBA00022645"/>
    </source>
</evidence>
<comment type="similarity">
    <text evidence="2">Belongs to the peptidase S10 family.</text>
</comment>
<accession>A0A835N4I4</accession>